<dbReference type="GO" id="GO:0004519">
    <property type="term" value="F:endonuclease activity"/>
    <property type="evidence" value="ECO:0007669"/>
    <property type="project" value="UniProtKB-KW"/>
</dbReference>
<dbReference type="PANTHER" id="PTHR30337:SF0">
    <property type="entry name" value="NUCLEASE SBCCD SUBUNIT D"/>
    <property type="match status" value="1"/>
</dbReference>
<dbReference type="InterPro" id="IPR029052">
    <property type="entry name" value="Metallo-depent_PP-like"/>
</dbReference>
<comment type="subunit">
    <text evidence="6">Heterodimer of SbcC and SbcD.</text>
</comment>
<evidence type="ECO:0000256" key="6">
    <source>
        <dbReference type="RuleBase" id="RU363069"/>
    </source>
</evidence>
<sequence>MNIIHTGDWHLGKTIEGHSRLPEQELFLNDLVSICEERQPDMIIIAGDIYDTFNPPAAAEQLFYSTVKKMSRNGDCMVVVIAGNHDNPERLTAATSVLARHSVVIAGQPDDVLPIGKYGNNFIFRSGSGYIQGKIHGEKFDMILLPFPSERRMGHSILSISADETTRAKEFEVYIKDWFAKRTKCFRKDSVHLIASHIFVMGSVEEGSERSVQLGGSYLVSAKVFPNNADYIALGHVHKPQVVPGLHKARYSGSPIQYNQREANITKQVLFVSVSAGKATSVESVSLPAYKPVETWKCDSVEAAIAKCAENAEKECWVYLEVNTDDFIREDDIKTMKSLKNDILSIMPIYPSVENDNQVIEPNKDIPLEMMVENYYKKKIGAEMSEETKSVLMDILREDKEDK</sequence>
<dbReference type="AlphaFoldDB" id="A0A173XFB4"/>
<dbReference type="Pfam" id="PF00149">
    <property type="entry name" value="Metallophos"/>
    <property type="match status" value="1"/>
</dbReference>
<keyword evidence="3 6" id="KW-0540">Nuclease</keyword>
<dbReference type="PANTHER" id="PTHR30337">
    <property type="entry name" value="COMPONENT OF ATP-DEPENDENT DSDNA EXONUCLEASE"/>
    <property type="match status" value="1"/>
</dbReference>
<keyword evidence="5 6" id="KW-0269">Exonuclease</keyword>
<dbReference type="GO" id="GO:0006260">
    <property type="term" value="P:DNA replication"/>
    <property type="evidence" value="ECO:0007669"/>
    <property type="project" value="UniProtKB-KW"/>
</dbReference>
<dbReference type="InterPro" id="IPR050535">
    <property type="entry name" value="DNA_Repair-Maintenance_Comp"/>
</dbReference>
<dbReference type="GO" id="GO:0008408">
    <property type="term" value="F:3'-5' exonuclease activity"/>
    <property type="evidence" value="ECO:0007669"/>
    <property type="project" value="InterPro"/>
</dbReference>
<dbReference type="InterPro" id="IPR004593">
    <property type="entry name" value="SbcD"/>
</dbReference>
<dbReference type="RefSeq" id="WP_055297798.1">
    <property type="nucleotide sequence ID" value="NZ_BLYK01000008.1"/>
</dbReference>
<protein>
    <recommendedName>
        <fullName evidence="2 6">Nuclease SbcCD subunit D</fullName>
    </recommendedName>
</protein>
<dbReference type="CDD" id="cd00840">
    <property type="entry name" value="MPP_Mre11_N"/>
    <property type="match status" value="1"/>
</dbReference>
<reference evidence="8 9" key="1">
    <citation type="submission" date="2015-09" db="EMBL/GenBank/DDBJ databases">
        <authorList>
            <consortium name="Pathogen Informatics"/>
        </authorList>
    </citation>
    <scope>NUCLEOTIDE SEQUENCE [LARGE SCALE GENOMIC DNA]</scope>
    <source>
        <strain evidence="8 9">2789STDY5834835</strain>
    </source>
</reference>
<comment type="function">
    <text evidence="6">SbcCD cleaves DNA hairpin structures. These structures can inhibit DNA replication and are intermediates in certain DNA recombination reactions. The complex acts as a 3'-&gt;5' double strand exonuclease that can open hairpins. It also has a 5' single-strand endonuclease activity.</text>
</comment>
<dbReference type="Proteomes" id="UP000095679">
    <property type="component" value="Unassembled WGS sequence"/>
</dbReference>
<evidence type="ECO:0000256" key="1">
    <source>
        <dbReference type="ARBA" id="ARBA00010555"/>
    </source>
</evidence>
<keyword evidence="4 6" id="KW-0378">Hydrolase</keyword>
<dbReference type="InterPro" id="IPR004843">
    <property type="entry name" value="Calcineurin-like_PHP"/>
</dbReference>
<comment type="similarity">
    <text evidence="1 6">Belongs to the SbcD family.</text>
</comment>
<dbReference type="GO" id="GO:0006310">
    <property type="term" value="P:DNA recombination"/>
    <property type="evidence" value="ECO:0007669"/>
    <property type="project" value="UniProtKB-KW"/>
</dbReference>
<evidence type="ECO:0000256" key="5">
    <source>
        <dbReference type="ARBA" id="ARBA00022839"/>
    </source>
</evidence>
<evidence type="ECO:0000256" key="2">
    <source>
        <dbReference type="ARBA" id="ARBA00013365"/>
    </source>
</evidence>
<keyword evidence="6" id="KW-0255">Endonuclease</keyword>
<proteinExistence type="inferred from homology"/>
<dbReference type="InterPro" id="IPR041796">
    <property type="entry name" value="Mre11_N"/>
</dbReference>
<name>A0A173XFB4_9FIRM</name>
<evidence type="ECO:0000256" key="3">
    <source>
        <dbReference type="ARBA" id="ARBA00022722"/>
    </source>
</evidence>
<evidence type="ECO:0000313" key="9">
    <source>
        <dbReference type="Proteomes" id="UP000095679"/>
    </source>
</evidence>
<dbReference type="SUPFAM" id="SSF56300">
    <property type="entry name" value="Metallo-dependent phosphatases"/>
    <property type="match status" value="1"/>
</dbReference>
<dbReference type="NCBIfam" id="TIGR00619">
    <property type="entry name" value="sbcd"/>
    <property type="match status" value="1"/>
</dbReference>
<dbReference type="EMBL" id="CYZL01000001">
    <property type="protein sequence ID" value="CUN50313.1"/>
    <property type="molecule type" value="Genomic_DNA"/>
</dbReference>
<dbReference type="Gene3D" id="3.60.21.10">
    <property type="match status" value="1"/>
</dbReference>
<organism evidence="8 9">
    <name type="scientific">Anaerobutyricum hallii</name>
    <dbReference type="NCBI Taxonomy" id="39488"/>
    <lineage>
        <taxon>Bacteria</taxon>
        <taxon>Bacillati</taxon>
        <taxon>Bacillota</taxon>
        <taxon>Clostridia</taxon>
        <taxon>Lachnospirales</taxon>
        <taxon>Lachnospiraceae</taxon>
        <taxon>Anaerobutyricum</taxon>
    </lineage>
</organism>
<evidence type="ECO:0000256" key="4">
    <source>
        <dbReference type="ARBA" id="ARBA00022801"/>
    </source>
</evidence>
<evidence type="ECO:0000259" key="7">
    <source>
        <dbReference type="Pfam" id="PF00149"/>
    </source>
</evidence>
<feature type="domain" description="Calcineurin-like phosphoesterase" evidence="7">
    <location>
        <begin position="1"/>
        <end position="240"/>
    </location>
</feature>
<evidence type="ECO:0000313" key="8">
    <source>
        <dbReference type="EMBL" id="CUN50313.1"/>
    </source>
</evidence>
<keyword evidence="6" id="KW-0235">DNA replication</keyword>
<gene>
    <name evidence="8" type="primary">sbcD_1</name>
    <name evidence="6" type="synonym">sbcD</name>
    <name evidence="8" type="ORF">ERS852450_00111</name>
</gene>
<accession>A0A173XFB4</accession>
<keyword evidence="6" id="KW-0233">DNA recombination</keyword>